<dbReference type="GO" id="GO:0005783">
    <property type="term" value="C:endoplasmic reticulum"/>
    <property type="evidence" value="ECO:0007669"/>
    <property type="project" value="TreeGrafter"/>
</dbReference>
<dbReference type="PANTHER" id="PTHR11742">
    <property type="entry name" value="MANNOSYL-OLIGOSACCHARIDE ALPHA-1,2-MANNOSIDASE-RELATED"/>
    <property type="match status" value="1"/>
</dbReference>
<evidence type="ECO:0000313" key="11">
    <source>
        <dbReference type="EMBL" id="KAI1607892.1"/>
    </source>
</evidence>
<accession>A0AAN6DMK7</accession>
<evidence type="ECO:0000256" key="8">
    <source>
        <dbReference type="PIRSR" id="PIRSR601382-3"/>
    </source>
</evidence>
<feature type="active site" evidence="6">
    <location>
        <position position="505"/>
    </location>
</feature>
<evidence type="ECO:0000256" key="3">
    <source>
        <dbReference type="ARBA" id="ARBA00007658"/>
    </source>
</evidence>
<dbReference type="AlphaFoldDB" id="A0AAN6DMK7"/>
<keyword evidence="4 9" id="KW-0378">Hydrolase</keyword>
<organism evidence="11 12">
    <name type="scientific">Exophiala viscosa</name>
    <dbReference type="NCBI Taxonomy" id="2486360"/>
    <lineage>
        <taxon>Eukaryota</taxon>
        <taxon>Fungi</taxon>
        <taxon>Dikarya</taxon>
        <taxon>Ascomycota</taxon>
        <taxon>Pezizomycotina</taxon>
        <taxon>Eurotiomycetes</taxon>
        <taxon>Chaetothyriomycetidae</taxon>
        <taxon>Chaetothyriales</taxon>
        <taxon>Herpotrichiellaceae</taxon>
        <taxon>Exophiala</taxon>
    </lineage>
</organism>
<dbReference type="GO" id="GO:0004571">
    <property type="term" value="F:mannosyl-oligosaccharide 1,2-alpha-mannosidase activity"/>
    <property type="evidence" value="ECO:0007669"/>
    <property type="project" value="InterPro"/>
</dbReference>
<dbReference type="PANTHER" id="PTHR11742:SF49">
    <property type="entry name" value="ALPHA-1,2-MANNOSIDASE"/>
    <property type="match status" value="1"/>
</dbReference>
<keyword evidence="7" id="KW-0106">Calcium</keyword>
<keyword evidence="10" id="KW-0812">Transmembrane</keyword>
<evidence type="ECO:0000256" key="9">
    <source>
        <dbReference type="RuleBase" id="RU361193"/>
    </source>
</evidence>
<dbReference type="GO" id="GO:0036503">
    <property type="term" value="P:ERAD pathway"/>
    <property type="evidence" value="ECO:0007669"/>
    <property type="project" value="UniProtKB-ARBA"/>
</dbReference>
<name>A0AAN6DMK7_9EURO</name>
<comment type="pathway">
    <text evidence="2">Protein modification; protein glycosylation.</text>
</comment>
<sequence>MIRIRRLWLVPAFFIATIVYYFSLNPSDNIKPEVSYPSNGVDSKLHWTKRPERYPIEQFREYPTGPLQPMPRIQYTFASSPESSDVKSTREKRLAVVKEAFVHAWNGYEKHAWGRDEVGPISGMPRTSFGGWGATLVDTMDTLWIMGLKDEFAQCVKAVAQIDFTTNEEETINVFETTIRYLGGLLAAYDLSEAKYPILLAKAQELGEILYSAFDTPNHVPMARWSWKKTALGGEIEPSTQTLLAEIGSLTLEFTRLSQLTGDLKYFDVVQRLTEEMERVQNQTKMPGLWPTILNGKELKFDYNHFTMGGMADSTYEYLPKQFMLLGGRDKRYQTMYEQAIDIAKRHLFFRPLTPSGEDILFSGNIVATTVDSLPTSILDPQGQHLACFIGGMVAISGKIFNRPEDLQVARRLVDGCIWAYDAMPSGLMPEIFHTAVCHVGVDDPKPNDCEWSDEKWYEAISRKNSPVQNKEMTPIELGKTLVQQRELVLGFTQHGDNRYILRPEAIESVFILYRITGDTKLQDAAWRMFQAIDVATKTPIAHAAVYDVRKQIPEKSDRMESFWLAETLKYFYLIFSDPSVVSLDDWVLNTEAHPFKRPTS</sequence>
<dbReference type="Pfam" id="PF01532">
    <property type="entry name" value="Glyco_hydro_47"/>
    <property type="match status" value="1"/>
</dbReference>
<dbReference type="GO" id="GO:0016020">
    <property type="term" value="C:membrane"/>
    <property type="evidence" value="ECO:0007669"/>
    <property type="project" value="InterPro"/>
</dbReference>
<evidence type="ECO:0000256" key="7">
    <source>
        <dbReference type="PIRSR" id="PIRSR601382-2"/>
    </source>
</evidence>
<dbReference type="Gene3D" id="1.50.10.10">
    <property type="match status" value="1"/>
</dbReference>
<keyword evidence="7" id="KW-0479">Metal-binding</keyword>
<comment type="similarity">
    <text evidence="3 9">Belongs to the glycosyl hydrolase 47 family.</text>
</comment>
<keyword evidence="12" id="KW-1185">Reference proteome</keyword>
<keyword evidence="9" id="KW-0326">Glycosidase</keyword>
<feature type="active site" description="Proton donor" evidence="6">
    <location>
        <position position="431"/>
    </location>
</feature>
<proteinExistence type="inferred from homology"/>
<feature type="active site" evidence="6">
    <location>
        <position position="313"/>
    </location>
</feature>
<dbReference type="PRINTS" id="PR00747">
    <property type="entry name" value="GLYHDRLASE47"/>
</dbReference>
<dbReference type="InterPro" id="IPR012341">
    <property type="entry name" value="6hp_glycosidase-like_sf"/>
</dbReference>
<evidence type="ECO:0000256" key="4">
    <source>
        <dbReference type="ARBA" id="ARBA00022801"/>
    </source>
</evidence>
<evidence type="ECO:0000256" key="10">
    <source>
        <dbReference type="SAM" id="Phobius"/>
    </source>
</evidence>
<dbReference type="InterPro" id="IPR050749">
    <property type="entry name" value="Glycosyl_Hydrolase_47"/>
</dbReference>
<dbReference type="Proteomes" id="UP001203852">
    <property type="component" value="Unassembled WGS sequence"/>
</dbReference>
<dbReference type="InterPro" id="IPR001382">
    <property type="entry name" value="Glyco_hydro_47"/>
</dbReference>
<dbReference type="GO" id="GO:0005509">
    <property type="term" value="F:calcium ion binding"/>
    <property type="evidence" value="ECO:0007669"/>
    <property type="project" value="InterPro"/>
</dbReference>
<protein>
    <recommendedName>
        <fullName evidence="9">alpha-1,2-Mannosidase</fullName>
        <ecNumber evidence="9">3.2.1.-</ecNumber>
    </recommendedName>
</protein>
<evidence type="ECO:0000256" key="2">
    <source>
        <dbReference type="ARBA" id="ARBA00004922"/>
    </source>
</evidence>
<evidence type="ECO:0000256" key="5">
    <source>
        <dbReference type="ARBA" id="ARBA00023157"/>
    </source>
</evidence>
<feature type="binding site" evidence="7">
    <location>
        <position position="591"/>
    </location>
    <ligand>
        <name>Ca(2+)</name>
        <dbReference type="ChEBI" id="CHEBI:29108"/>
    </ligand>
</feature>
<dbReference type="EMBL" id="MU404365">
    <property type="protein sequence ID" value="KAI1607892.1"/>
    <property type="molecule type" value="Genomic_DNA"/>
</dbReference>
<evidence type="ECO:0000256" key="6">
    <source>
        <dbReference type="PIRSR" id="PIRSR601382-1"/>
    </source>
</evidence>
<keyword evidence="10" id="KW-1133">Transmembrane helix</keyword>
<feature type="active site" description="Proton donor" evidence="6">
    <location>
        <position position="176"/>
    </location>
</feature>
<dbReference type="GO" id="GO:0005975">
    <property type="term" value="P:carbohydrate metabolic process"/>
    <property type="evidence" value="ECO:0007669"/>
    <property type="project" value="InterPro"/>
</dbReference>
<reference evidence="11" key="1">
    <citation type="journal article" date="2022" name="bioRxiv">
        <title>Deciphering the potential niche of two novel black yeast fungi from a biological soil crust based on their genomes, phenotypes, and melanin regulation.</title>
        <authorList>
            <consortium name="DOE Joint Genome Institute"/>
            <person name="Carr E.C."/>
            <person name="Barton Q."/>
            <person name="Grambo S."/>
            <person name="Sullivan M."/>
            <person name="Renfro C.M."/>
            <person name="Kuo A."/>
            <person name="Pangilinan J."/>
            <person name="Lipzen A."/>
            <person name="Keymanesh K."/>
            <person name="Savage E."/>
            <person name="Barry K."/>
            <person name="Grigoriev I.V."/>
            <person name="Riekhof W.R."/>
            <person name="Harris S.S."/>
        </authorList>
    </citation>
    <scope>NUCLEOTIDE SEQUENCE</scope>
    <source>
        <strain evidence="11">JF 03-4F</strain>
    </source>
</reference>
<feature type="disulfide bond" evidence="8">
    <location>
        <begin position="388"/>
        <end position="417"/>
    </location>
</feature>
<feature type="transmembrane region" description="Helical" evidence="10">
    <location>
        <begin position="7"/>
        <end position="24"/>
    </location>
</feature>
<dbReference type="InterPro" id="IPR036026">
    <property type="entry name" value="Seven-hairpin_glycosidases"/>
</dbReference>
<evidence type="ECO:0000313" key="12">
    <source>
        <dbReference type="Proteomes" id="UP001203852"/>
    </source>
</evidence>
<keyword evidence="10" id="KW-0472">Membrane</keyword>
<comment type="cofactor">
    <cofactor evidence="1 7">
        <name>Ca(2+)</name>
        <dbReference type="ChEBI" id="CHEBI:29108"/>
    </cofactor>
</comment>
<dbReference type="SUPFAM" id="SSF48225">
    <property type="entry name" value="Seven-hairpin glycosidases"/>
    <property type="match status" value="1"/>
</dbReference>
<comment type="caution">
    <text evidence="11">The sequence shown here is derived from an EMBL/GenBank/DDBJ whole genome shotgun (WGS) entry which is preliminary data.</text>
</comment>
<dbReference type="EC" id="3.2.1.-" evidence="9"/>
<gene>
    <name evidence="11" type="ORF">EDD36DRAFT_110957</name>
</gene>
<dbReference type="FunFam" id="1.50.10.10:FF:000037">
    <property type="entry name" value="alpha-1,2-Mannosidase"/>
    <property type="match status" value="1"/>
</dbReference>
<evidence type="ECO:0000256" key="1">
    <source>
        <dbReference type="ARBA" id="ARBA00001913"/>
    </source>
</evidence>
<keyword evidence="5 8" id="KW-1015">Disulfide bond</keyword>